<organism evidence="1 2">
    <name type="scientific">Aureococcus anophagefferens</name>
    <name type="common">Harmful bloom alga</name>
    <dbReference type="NCBI Taxonomy" id="44056"/>
    <lineage>
        <taxon>Eukaryota</taxon>
        <taxon>Sar</taxon>
        <taxon>Stramenopiles</taxon>
        <taxon>Ochrophyta</taxon>
        <taxon>Pelagophyceae</taxon>
        <taxon>Pelagomonadales</taxon>
        <taxon>Pelagomonadaceae</taxon>
        <taxon>Aureococcus</taxon>
    </lineage>
</organism>
<accession>A0ABR1G1L9</accession>
<dbReference type="Proteomes" id="UP001363151">
    <property type="component" value="Unassembled WGS sequence"/>
</dbReference>
<evidence type="ECO:0000313" key="1">
    <source>
        <dbReference type="EMBL" id="KAK7242439.1"/>
    </source>
</evidence>
<sequence length="296" mass="32700">MAAQTMKTEFDQADYDALLKYYYEPIVQHNVELPGGRTLRRQTSPPRIEQDTLGFNALRKTINGLKKSSAPDSHNKIYQLLRELNAWQTRPPSLGGSLPSWQRGLAEESAVTETVDLTAEETVIDVDTYIIDVLLVGVLQPKPDPDGGAPRMVAVSKPALFVKREADDELAARPMQPKKRKASAAWEEECAALIANGDRDARMHKGRHIFCRAASMARISGRERASLVRRVGAAVERHAPKIMKMSMLVGAMACLAGTRSSSCMPRPVDLDETLEPTFTDGARAAPAVHMSVQRRR</sequence>
<evidence type="ECO:0000313" key="2">
    <source>
        <dbReference type="Proteomes" id="UP001363151"/>
    </source>
</evidence>
<name>A0ABR1G1L9_AURAN</name>
<protein>
    <submittedName>
        <fullName evidence="1">Uncharacterized protein</fullName>
    </submittedName>
</protein>
<gene>
    <name evidence="1" type="ORF">SO694_0015908</name>
</gene>
<comment type="caution">
    <text evidence="1">The sequence shown here is derived from an EMBL/GenBank/DDBJ whole genome shotgun (WGS) entry which is preliminary data.</text>
</comment>
<reference evidence="1 2" key="1">
    <citation type="submission" date="2024-03" db="EMBL/GenBank/DDBJ databases">
        <title>Aureococcus anophagefferens CCMP1851 and Kratosvirus quantuckense: Draft genome of a second virus-susceptible host strain in the model system.</title>
        <authorList>
            <person name="Chase E."/>
            <person name="Truchon A.R."/>
            <person name="Schepens W."/>
            <person name="Wilhelm S.W."/>
        </authorList>
    </citation>
    <scope>NUCLEOTIDE SEQUENCE [LARGE SCALE GENOMIC DNA]</scope>
    <source>
        <strain evidence="1 2">CCMP1851</strain>
    </source>
</reference>
<proteinExistence type="predicted"/>
<dbReference type="EMBL" id="JBBJCI010000143">
    <property type="protein sequence ID" value="KAK7242439.1"/>
    <property type="molecule type" value="Genomic_DNA"/>
</dbReference>
<keyword evidence="2" id="KW-1185">Reference proteome</keyword>